<dbReference type="PANTHER" id="PTHR45527:SF1">
    <property type="entry name" value="FATTY ACID SYNTHASE"/>
    <property type="match status" value="1"/>
</dbReference>
<evidence type="ECO:0000313" key="3">
    <source>
        <dbReference type="EMBL" id="ACG60775.1"/>
    </source>
</evidence>
<dbReference type="Gene3D" id="3.30.559.30">
    <property type="entry name" value="Nonribosomal peptide synthetase, condensation domain"/>
    <property type="match status" value="1"/>
</dbReference>
<dbReference type="GO" id="GO:0003824">
    <property type="term" value="F:catalytic activity"/>
    <property type="evidence" value="ECO:0007669"/>
    <property type="project" value="InterPro"/>
</dbReference>
<dbReference type="SUPFAM" id="SSF47336">
    <property type="entry name" value="ACP-like"/>
    <property type="match status" value="1"/>
</dbReference>
<dbReference type="InterPro" id="IPR009081">
    <property type="entry name" value="PP-bd_ACP"/>
</dbReference>
<dbReference type="PROSITE" id="PS50075">
    <property type="entry name" value="CARRIER"/>
    <property type="match status" value="1"/>
</dbReference>
<dbReference type="GO" id="GO:0044550">
    <property type="term" value="P:secondary metabolite biosynthetic process"/>
    <property type="evidence" value="ECO:0007669"/>
    <property type="project" value="TreeGrafter"/>
</dbReference>
<comment type="cofactor">
    <cofactor evidence="1">
        <name>pantetheine 4'-phosphate</name>
        <dbReference type="ChEBI" id="CHEBI:47942"/>
    </cofactor>
</comment>
<dbReference type="PANTHER" id="PTHR45527">
    <property type="entry name" value="NONRIBOSOMAL PEPTIDE SYNTHETASE"/>
    <property type="match status" value="1"/>
</dbReference>
<dbReference type="InterPro" id="IPR036736">
    <property type="entry name" value="ACP-like_sf"/>
</dbReference>
<dbReference type="GO" id="GO:0005737">
    <property type="term" value="C:cytoplasm"/>
    <property type="evidence" value="ECO:0007669"/>
    <property type="project" value="TreeGrafter"/>
</dbReference>
<dbReference type="Gene3D" id="3.40.50.1820">
    <property type="entry name" value="alpha/beta hydrolase"/>
    <property type="match status" value="1"/>
</dbReference>
<proteinExistence type="predicted"/>
<dbReference type="InterPro" id="IPR023213">
    <property type="entry name" value="CAT-like_dom_sf"/>
</dbReference>
<dbReference type="GO" id="GO:0043041">
    <property type="term" value="P:amino acid activation for nonribosomal peptide biosynthetic process"/>
    <property type="evidence" value="ECO:0007669"/>
    <property type="project" value="TreeGrafter"/>
</dbReference>
<dbReference type="Gene3D" id="3.30.559.10">
    <property type="entry name" value="Chloramphenicol acetyltransferase-like domain"/>
    <property type="match status" value="1"/>
</dbReference>
<organism evidence="3">
    <name type="scientific">Streptomyces pilosus</name>
    <dbReference type="NCBI Taxonomy" id="28893"/>
    <lineage>
        <taxon>Bacteria</taxon>
        <taxon>Bacillati</taxon>
        <taxon>Actinomycetota</taxon>
        <taxon>Actinomycetes</taxon>
        <taxon>Kitasatosporales</taxon>
        <taxon>Streptomycetaceae</taxon>
        <taxon>Streptomyces</taxon>
    </lineage>
</organism>
<evidence type="ECO:0000259" key="2">
    <source>
        <dbReference type="PROSITE" id="PS50075"/>
    </source>
</evidence>
<sequence length="597" mass="63853">MSHDDAALTPEQEELLGLWLADEVPGTQPDAGHHIPPRHAAESVLAGIWAEALGVPHVGMTDDYFALGGDSVLAIVIVARAAEAGLDISARDLFEARTIAGLALDEDRLRDVPSPARPASIAAEPVGDLPLTPLQEGILYHSLASGRQRDGYLVQAHCLVTGAVDLPLLRGAWETVLARQPALRTAFRLSGPDGPRRWIAPTAVLPWTEEDWRGSDAQAALAEHLCRDRAAGFDLERPPLSRVAVFREAGDRHRMVWTHHHLILDGWSQQIVLRDVLEHYAGLVAGTLRDPATPLVQSAPAPGTTLTAAPAAEEEDHWRGLLAGARPTLLVPERDDTEEPQGRGRAVVTDVWPADLVTALETFAAGTGVTVATVVTACWGMVAAARTGADEALFGLTVSGRDPALPGAGERVGMFVNTLLTRVTDEGATAEEWLRELQSRMARSRRFSGTALSRVLRRSGYDRLFDSLLVVENFPTWLGPGTRVAGLVVDHVDVVVDEGYPLVVEVATHKGLVVRLRHDAAKVSVAQAEDIVGDLRACAQLLVTGAAPAPAGVRAALTDRLAAARDRAVLARRAKARDLLGAARRRPADHDAREGGT</sequence>
<dbReference type="GO" id="GO:0031177">
    <property type="term" value="F:phosphopantetheine binding"/>
    <property type="evidence" value="ECO:0007669"/>
    <property type="project" value="TreeGrafter"/>
</dbReference>
<name>B9UJ02_9ACTN</name>
<dbReference type="SMR" id="B9UJ02"/>
<dbReference type="InterPro" id="IPR029058">
    <property type="entry name" value="AB_hydrolase_fold"/>
</dbReference>
<evidence type="ECO:0000256" key="1">
    <source>
        <dbReference type="ARBA" id="ARBA00001957"/>
    </source>
</evidence>
<dbReference type="SUPFAM" id="SSF52777">
    <property type="entry name" value="CoA-dependent acyltransferases"/>
    <property type="match status" value="2"/>
</dbReference>
<dbReference type="GO" id="GO:0008610">
    <property type="term" value="P:lipid biosynthetic process"/>
    <property type="evidence" value="ECO:0007669"/>
    <property type="project" value="UniProtKB-ARBA"/>
</dbReference>
<feature type="domain" description="Carrier" evidence="2">
    <location>
        <begin position="36"/>
        <end position="110"/>
    </location>
</feature>
<gene>
    <name evidence="3" type="primary">zbmV</name>
</gene>
<dbReference type="InterPro" id="IPR001242">
    <property type="entry name" value="Condensation_dom"/>
</dbReference>
<dbReference type="AlphaFoldDB" id="B9UJ02"/>
<dbReference type="Pfam" id="PF00550">
    <property type="entry name" value="PP-binding"/>
    <property type="match status" value="1"/>
</dbReference>
<reference evidence="3" key="1">
    <citation type="journal article" date="2009" name="Mol. Biosyst.">
        <title>The biosynthetic gene cluster of zorbamycin, a member of the bleomycin family of antitumor antibiotics, from Streptomyces flavoviridis ATCC 21892.</title>
        <authorList>
            <person name="Galm U."/>
            <person name="Wendt-Pienkowski E."/>
            <person name="Wang L."/>
            <person name="George N.P."/>
            <person name="Oh T.J."/>
            <person name="Yi F."/>
            <person name="Tao M."/>
            <person name="Coughlin J.M."/>
            <person name="Shen B."/>
        </authorList>
    </citation>
    <scope>NUCLEOTIDE SEQUENCE</scope>
</reference>
<protein>
    <submittedName>
        <fullName evidence="3">NRPS(PCP/C')</fullName>
    </submittedName>
</protein>
<dbReference type="EMBL" id="EU670723">
    <property type="protein sequence ID" value="ACG60775.1"/>
    <property type="molecule type" value="Genomic_DNA"/>
</dbReference>
<dbReference type="Pfam" id="PF00668">
    <property type="entry name" value="Condensation"/>
    <property type="match status" value="1"/>
</dbReference>
<accession>B9UJ02</accession>